<dbReference type="Proteomes" id="UP000251243">
    <property type="component" value="Segment"/>
</dbReference>
<protein>
    <submittedName>
        <fullName evidence="1">MuF-like minor capsid protein</fullName>
    </submittedName>
</protein>
<reference evidence="2" key="1">
    <citation type="submission" date="2018-04" db="EMBL/GenBank/DDBJ databases">
        <authorList>
            <person name="Go L.Y."/>
            <person name="Mitchell J.A."/>
        </authorList>
    </citation>
    <scope>NUCLEOTIDE SEQUENCE [LARGE SCALE GENOMIC DNA]</scope>
</reference>
<dbReference type="KEGG" id="vg:54993687"/>
<proteinExistence type="predicted"/>
<dbReference type="GeneID" id="54993687"/>
<evidence type="ECO:0000313" key="1">
    <source>
        <dbReference type="EMBL" id="AWY06638.1"/>
    </source>
</evidence>
<accession>A0A2Z4QAT5</accession>
<organism evidence="1 2">
    <name type="scientific">Microbacterium phage Zeta1847</name>
    <dbReference type="NCBI Taxonomy" id="2201444"/>
    <lineage>
        <taxon>Viruses</taxon>
        <taxon>Duplodnaviria</taxon>
        <taxon>Heunggongvirae</taxon>
        <taxon>Uroviricota</taxon>
        <taxon>Caudoviricetes</taxon>
        <taxon>Casidaviridae</taxon>
        <taxon>Zetavirus</taxon>
        <taxon>Zetavirus zeta1847</taxon>
    </lineage>
</organism>
<gene>
    <name evidence="1" type="primary">4</name>
    <name evidence="1" type="ORF">SEA_ZETA1847_4</name>
</gene>
<dbReference type="InterPro" id="IPR057369">
    <property type="entry name" value="VG15"/>
</dbReference>
<dbReference type="Pfam" id="PF25310">
    <property type="entry name" value="VG15"/>
    <property type="match status" value="1"/>
</dbReference>
<name>A0A2Z4QAT5_9CAUD</name>
<keyword evidence="2" id="KW-1185">Reference proteome</keyword>
<sequence length="247" mass="26775">MADPDWDGLARAHMSKQVADAATVQAALARLWEETIHPGYTAVTFAKFQERAVPLIMAGRSISKAEAQRYFEAVHNLSGLDSDLADVYDYQWPERAAKSSLSAASGKALARAEALHRAGAPSAATFELAKRAMLASAKRQMLNAGRERITGLTRTSGYGRWARVSDGNPCAFCLMLVGRGPVYTHDSVRFRAHDGCGCSARPVLANESGWTPQAREARDLYDRLGGLGELRARLDARKRAETLGLAA</sequence>
<evidence type="ECO:0000313" key="2">
    <source>
        <dbReference type="Proteomes" id="UP000251243"/>
    </source>
</evidence>
<dbReference type="EMBL" id="MH271320">
    <property type="protein sequence ID" value="AWY06638.1"/>
    <property type="molecule type" value="Genomic_DNA"/>
</dbReference>
<dbReference type="RefSeq" id="YP_009803127.1">
    <property type="nucleotide sequence ID" value="NC_047992.1"/>
</dbReference>